<evidence type="ECO:0000256" key="1">
    <source>
        <dbReference type="ARBA" id="ARBA00006484"/>
    </source>
</evidence>
<name>A0A7J0F0H9_9ERIC</name>
<dbReference type="AlphaFoldDB" id="A0A7J0F0H9"/>
<dbReference type="SUPFAM" id="SSF51735">
    <property type="entry name" value="NAD(P)-binding Rossmann-fold domains"/>
    <property type="match status" value="1"/>
</dbReference>
<sequence>MSRKFWHRVKDKSWAALRASAKSPPVLLGKVALVTGGATGIGESIVRLFLEHGAKVCVVDIQDNLGQHLCETLGGEPNTCFFHCDVTIEDNVRRAVDFAVEKFGTLDIMVNNAGLGGSPSPDILLQVPLGAWVHMHTLGPSTLFWDSPRMLQLRLGKYGIRVNCVSPYAVATSLAVAHLPEEERTEDALVGFRDFVGRNANLQGVELTAADVANSVLFLASDEARYISGANLMVDGGFTSTNHSLRVFR</sequence>
<dbReference type="GO" id="GO:0005829">
    <property type="term" value="C:cytosol"/>
    <property type="evidence" value="ECO:0007669"/>
    <property type="project" value="TreeGrafter"/>
</dbReference>
<comment type="caution">
    <text evidence="2">The sequence shown here is derived from an EMBL/GenBank/DDBJ whole genome shotgun (WGS) entry which is preliminary data.</text>
</comment>
<evidence type="ECO:0000313" key="3">
    <source>
        <dbReference type="Proteomes" id="UP000585474"/>
    </source>
</evidence>
<dbReference type="Pfam" id="PF00106">
    <property type="entry name" value="adh_short"/>
    <property type="match status" value="1"/>
</dbReference>
<dbReference type="EMBL" id="BJWL01000008">
    <property type="protein sequence ID" value="GFY92182.1"/>
    <property type="molecule type" value="Genomic_DNA"/>
</dbReference>
<dbReference type="GO" id="GO:0009688">
    <property type="term" value="P:abscisic acid biosynthetic process"/>
    <property type="evidence" value="ECO:0007669"/>
    <property type="project" value="TreeGrafter"/>
</dbReference>
<evidence type="ECO:0000313" key="2">
    <source>
        <dbReference type="EMBL" id="GFY92182.1"/>
    </source>
</evidence>
<dbReference type="PANTHER" id="PTHR42820">
    <property type="entry name" value="SHORT-CHAIN DEHYDROGENASE REDUCTASE"/>
    <property type="match status" value="1"/>
</dbReference>
<comment type="similarity">
    <text evidence="1">Belongs to the short-chain dehydrogenases/reductases (SDR) family.</text>
</comment>
<keyword evidence="3" id="KW-1185">Reference proteome</keyword>
<dbReference type="InterPro" id="IPR036291">
    <property type="entry name" value="NAD(P)-bd_dom_sf"/>
</dbReference>
<dbReference type="Proteomes" id="UP000585474">
    <property type="component" value="Unassembled WGS sequence"/>
</dbReference>
<dbReference type="Pfam" id="PF13561">
    <property type="entry name" value="adh_short_C2"/>
    <property type="match status" value="1"/>
</dbReference>
<accession>A0A7J0F0H9</accession>
<protein>
    <submittedName>
        <fullName evidence="2">NAD(P)-binding Rossmann-fold superfamily protein</fullName>
    </submittedName>
</protein>
<dbReference type="PRINTS" id="PR00081">
    <property type="entry name" value="GDHRDH"/>
</dbReference>
<dbReference type="GO" id="GO:0010301">
    <property type="term" value="F:xanthoxin dehydrogenase (NAD+) activity"/>
    <property type="evidence" value="ECO:0007669"/>
    <property type="project" value="TreeGrafter"/>
</dbReference>
<gene>
    <name evidence="2" type="ORF">Acr_08g0005780</name>
</gene>
<dbReference type="InterPro" id="IPR002347">
    <property type="entry name" value="SDR_fam"/>
</dbReference>
<organism evidence="2 3">
    <name type="scientific">Actinidia rufa</name>
    <dbReference type="NCBI Taxonomy" id="165716"/>
    <lineage>
        <taxon>Eukaryota</taxon>
        <taxon>Viridiplantae</taxon>
        <taxon>Streptophyta</taxon>
        <taxon>Embryophyta</taxon>
        <taxon>Tracheophyta</taxon>
        <taxon>Spermatophyta</taxon>
        <taxon>Magnoliopsida</taxon>
        <taxon>eudicotyledons</taxon>
        <taxon>Gunneridae</taxon>
        <taxon>Pentapetalae</taxon>
        <taxon>asterids</taxon>
        <taxon>Ericales</taxon>
        <taxon>Actinidiaceae</taxon>
        <taxon>Actinidia</taxon>
    </lineage>
</organism>
<dbReference type="Gene3D" id="3.40.50.720">
    <property type="entry name" value="NAD(P)-binding Rossmann-like Domain"/>
    <property type="match status" value="2"/>
</dbReference>
<reference evidence="2 3" key="1">
    <citation type="submission" date="2019-07" db="EMBL/GenBank/DDBJ databases">
        <title>De Novo Assembly of kiwifruit Actinidia rufa.</title>
        <authorList>
            <person name="Sugita-Konishi S."/>
            <person name="Sato K."/>
            <person name="Mori E."/>
            <person name="Abe Y."/>
            <person name="Kisaki G."/>
            <person name="Hamano K."/>
            <person name="Suezawa K."/>
            <person name="Otani M."/>
            <person name="Fukuda T."/>
            <person name="Manabe T."/>
            <person name="Gomi K."/>
            <person name="Tabuchi M."/>
            <person name="Akimitsu K."/>
            <person name="Kataoka I."/>
        </authorList>
    </citation>
    <scope>NUCLEOTIDE SEQUENCE [LARGE SCALE GENOMIC DNA]</scope>
    <source>
        <strain evidence="3">cv. Fuchu</strain>
    </source>
</reference>
<dbReference type="PANTHER" id="PTHR42820:SF1">
    <property type="entry name" value="SHORT-CHAIN DEHYDROGENASE_REDUCTASE FAMILY PROTEIN"/>
    <property type="match status" value="1"/>
</dbReference>
<dbReference type="OrthoDB" id="294295at2759"/>
<proteinExistence type="inferred from homology"/>